<reference evidence="2" key="1">
    <citation type="journal article" date="2021" name="Nat. Commun.">
        <title>Genomic analyses provide insights into spinach domestication and the genetic basis of agronomic traits.</title>
        <authorList>
            <person name="Cai X."/>
            <person name="Sun X."/>
            <person name="Xu C."/>
            <person name="Sun H."/>
            <person name="Wang X."/>
            <person name="Ge C."/>
            <person name="Zhang Z."/>
            <person name="Wang Q."/>
            <person name="Fei Z."/>
            <person name="Jiao C."/>
            <person name="Wang Q."/>
        </authorList>
    </citation>
    <scope>NUCLEOTIDE SEQUENCE [LARGE SCALE GENOMIC DNA]</scope>
    <source>
        <strain evidence="2">cv. Varoflay</strain>
    </source>
</reference>
<dbReference type="GeneID" id="110784445"/>
<dbReference type="Proteomes" id="UP000813463">
    <property type="component" value="Chromosome 1"/>
</dbReference>
<evidence type="ECO:0000313" key="2">
    <source>
        <dbReference type="Proteomes" id="UP000813463"/>
    </source>
</evidence>
<organism evidence="2 3">
    <name type="scientific">Spinacia oleracea</name>
    <name type="common">Spinach</name>
    <dbReference type="NCBI Taxonomy" id="3562"/>
    <lineage>
        <taxon>Eukaryota</taxon>
        <taxon>Viridiplantae</taxon>
        <taxon>Streptophyta</taxon>
        <taxon>Embryophyta</taxon>
        <taxon>Tracheophyta</taxon>
        <taxon>Spermatophyta</taxon>
        <taxon>Magnoliopsida</taxon>
        <taxon>eudicotyledons</taxon>
        <taxon>Gunneridae</taxon>
        <taxon>Pentapetalae</taxon>
        <taxon>Caryophyllales</taxon>
        <taxon>Chenopodiaceae</taxon>
        <taxon>Chenopodioideae</taxon>
        <taxon>Anserineae</taxon>
        <taxon>Spinacia</taxon>
    </lineage>
</organism>
<gene>
    <name evidence="3" type="primary">LOC110784445</name>
</gene>
<reference evidence="3" key="2">
    <citation type="submission" date="2025-08" db="UniProtKB">
        <authorList>
            <consortium name="RefSeq"/>
        </authorList>
    </citation>
    <scope>IDENTIFICATION</scope>
    <source>
        <tissue evidence="3">Leaf</tissue>
    </source>
</reference>
<sequence>MAQLRKLEGQVEVNCSAEKLFKMNMAKQPNIPNICFNMCRVEAHQGDWERVGSTRRWDYNIDGKSQYLIERIEINDEKNKIIHRRAIDGDIMKNQYKTFASTLCVIPKGNSCCVVKISLEYEKMNEDAPEPHQLLQFGLVIFKDLASHLSNVN</sequence>
<protein>
    <submittedName>
        <fullName evidence="3">MLP-like protein 28</fullName>
    </submittedName>
</protein>
<dbReference type="SMART" id="SM01037">
    <property type="entry name" value="Bet_v_1"/>
    <property type="match status" value="1"/>
</dbReference>
<dbReference type="PANTHER" id="PTHR31907">
    <property type="entry name" value="MLP-LIKE PROTEIN 423"/>
    <property type="match status" value="1"/>
</dbReference>
<name>A0ABM3RVU7_SPIOL</name>
<evidence type="ECO:0000313" key="3">
    <source>
        <dbReference type="RefSeq" id="XP_056699746.1"/>
    </source>
</evidence>
<dbReference type="CDD" id="cd07816">
    <property type="entry name" value="Bet_v1-like"/>
    <property type="match status" value="1"/>
</dbReference>
<evidence type="ECO:0000259" key="1">
    <source>
        <dbReference type="SMART" id="SM01037"/>
    </source>
</evidence>
<dbReference type="SUPFAM" id="SSF55961">
    <property type="entry name" value="Bet v1-like"/>
    <property type="match status" value="1"/>
</dbReference>
<feature type="domain" description="Bet v I/Major latex protein" evidence="1">
    <location>
        <begin position="2"/>
        <end position="152"/>
    </location>
</feature>
<dbReference type="RefSeq" id="XP_056699746.1">
    <property type="nucleotide sequence ID" value="XM_056843768.1"/>
</dbReference>
<dbReference type="InterPro" id="IPR000916">
    <property type="entry name" value="Bet_v_I/MLP"/>
</dbReference>
<keyword evidence="2" id="KW-1185">Reference proteome</keyword>
<proteinExistence type="predicted"/>
<dbReference type="Gene3D" id="3.30.530.20">
    <property type="match status" value="1"/>
</dbReference>
<dbReference type="InterPro" id="IPR051761">
    <property type="entry name" value="MLP-like_ligand-binding"/>
</dbReference>
<accession>A0ABM3RVU7</accession>
<dbReference type="InterPro" id="IPR023393">
    <property type="entry name" value="START-like_dom_sf"/>
</dbReference>
<dbReference type="Pfam" id="PF00407">
    <property type="entry name" value="Bet_v_1"/>
    <property type="match status" value="1"/>
</dbReference>